<organism evidence="2 3">
    <name type="scientific">Oikopleura dioica</name>
    <name type="common">Tunicate</name>
    <dbReference type="NCBI Taxonomy" id="34765"/>
    <lineage>
        <taxon>Eukaryota</taxon>
        <taxon>Metazoa</taxon>
        <taxon>Chordata</taxon>
        <taxon>Tunicata</taxon>
        <taxon>Appendicularia</taxon>
        <taxon>Copelata</taxon>
        <taxon>Oikopleuridae</taxon>
        <taxon>Oikopleura</taxon>
    </lineage>
</organism>
<dbReference type="Proteomes" id="UP001158576">
    <property type="component" value="Chromosome 1"/>
</dbReference>
<dbReference type="SUPFAM" id="SSF89796">
    <property type="entry name" value="CoA-transferase family III (CaiB/BaiF)"/>
    <property type="match status" value="1"/>
</dbReference>
<evidence type="ECO:0000313" key="3">
    <source>
        <dbReference type="Proteomes" id="UP001158576"/>
    </source>
</evidence>
<dbReference type="Gene3D" id="3.30.1540.10">
    <property type="entry name" value="formyl-coa transferase, domain 3"/>
    <property type="match status" value="1"/>
</dbReference>
<accession>A0ABN7SS70</accession>
<dbReference type="InterPro" id="IPR023606">
    <property type="entry name" value="CoA-Trfase_III_dom_1_sf"/>
</dbReference>
<dbReference type="InterPro" id="IPR050509">
    <property type="entry name" value="CoA-transferase_III"/>
</dbReference>
<dbReference type="Gene3D" id="3.40.50.10540">
    <property type="entry name" value="Crotonobetainyl-coa:carnitine coa-transferase, domain 1"/>
    <property type="match status" value="1"/>
</dbReference>
<comment type="similarity">
    <text evidence="1">Belongs to the CoA-transferase III family.</text>
</comment>
<dbReference type="InterPro" id="IPR003673">
    <property type="entry name" value="CoA-Trfase_fam_III"/>
</dbReference>
<dbReference type="EMBL" id="OU015566">
    <property type="protein sequence ID" value="CAG5106401.1"/>
    <property type="molecule type" value="Genomic_DNA"/>
</dbReference>
<reference evidence="2 3" key="1">
    <citation type="submission" date="2021-04" db="EMBL/GenBank/DDBJ databases">
        <authorList>
            <person name="Bliznina A."/>
        </authorList>
    </citation>
    <scope>NUCLEOTIDE SEQUENCE [LARGE SCALE GENOMIC DNA]</scope>
</reference>
<evidence type="ECO:0000256" key="1">
    <source>
        <dbReference type="ARBA" id="ARBA00008383"/>
    </source>
</evidence>
<proteinExistence type="inferred from homology"/>
<sequence length="339" mass="37225">MPFFAGNTVTFNIDQQSRGKKSIALNLKDPSGQKILRSLARSSDVLLDPFRPGVMERLNCGPERIANDRLIFARLSGFGQTGPMRDVAGHDINYLAQSGVLDSLRDSTGKPCPPVNLVADFAGGGVMMALGVTSAIIERGNTGKGQVLDLAMSEGAAYASGFLWSMRSLFPGAKGTNMLDGGAPFYGVYETKDGRFMALGAIEPQFYQVFLEKSGLKELDDLPNQMDQEEWGKLRKIIEEKFLEKTQQEWADIFDMTDACVSPVMTAEEAAENIHNKERNSFLLDEHGQFFPRPVPGSSTSTGFVPTIQPNVGQHTVEILSELYSKREVRKFLENGIVS</sequence>
<dbReference type="InterPro" id="IPR044855">
    <property type="entry name" value="CoA-Trfase_III_dom3_sf"/>
</dbReference>
<dbReference type="PANTHER" id="PTHR48228:SF5">
    <property type="entry name" value="ALPHA-METHYLACYL-COA RACEMASE"/>
    <property type="match status" value="1"/>
</dbReference>
<keyword evidence="3" id="KW-1185">Reference proteome</keyword>
<name>A0ABN7SS70_OIKDI</name>
<evidence type="ECO:0000313" key="2">
    <source>
        <dbReference type="EMBL" id="CAG5106401.1"/>
    </source>
</evidence>
<protein>
    <submittedName>
        <fullName evidence="2">Oidioi.mRNA.OKI2018_I69.chr1.g2825.t1.cds</fullName>
    </submittedName>
</protein>
<gene>
    <name evidence="2" type="ORF">OKIOD_LOCUS11590</name>
</gene>
<dbReference type="Pfam" id="PF02515">
    <property type="entry name" value="CoA_transf_3"/>
    <property type="match status" value="1"/>
</dbReference>
<dbReference type="PANTHER" id="PTHR48228">
    <property type="entry name" value="SUCCINYL-COA--D-CITRAMALATE COA-TRANSFERASE"/>
    <property type="match status" value="1"/>
</dbReference>